<accession>A0A4Z0RQV5</accession>
<dbReference type="PANTHER" id="PTHR10151">
    <property type="entry name" value="ECTONUCLEOTIDE PYROPHOSPHATASE/PHOSPHODIESTERASE"/>
    <property type="match status" value="1"/>
</dbReference>
<dbReference type="AlphaFoldDB" id="A0A4Z0RQV5"/>
<evidence type="ECO:0000313" key="3">
    <source>
        <dbReference type="Proteomes" id="UP000650485"/>
    </source>
</evidence>
<dbReference type="Gene3D" id="3.40.720.10">
    <property type="entry name" value="Alkaline Phosphatase, subunit A"/>
    <property type="match status" value="1"/>
</dbReference>
<evidence type="ECO:0000313" key="2">
    <source>
        <dbReference type="EMBL" id="MBJ7631879.1"/>
    </source>
</evidence>
<gene>
    <name evidence="1" type="ORF">H7R52_10500</name>
    <name evidence="2" type="ORF">HAU43_02005</name>
</gene>
<reference evidence="1" key="2">
    <citation type="submission" date="2020-08" db="EMBL/GenBank/DDBJ databases">
        <title>Complete genome sequence of Weissella confusa strain FS54 provides insights into metabolic potential.</title>
        <authorList>
            <person name="Fhoula I."/>
            <person name="Najjari A."/>
            <person name="Lekired A."/>
            <person name="Bessrour-Aouam N."/>
            <person name="Jaballah S."/>
            <person name="Klibi N."/>
            <person name="Ouzari H.-I."/>
        </authorList>
    </citation>
    <scope>NUCLEOTIDE SEQUENCE</scope>
    <source>
        <strain evidence="1">FS54</strain>
    </source>
</reference>
<dbReference type="SUPFAM" id="SSF53649">
    <property type="entry name" value="Alkaline phosphatase-like"/>
    <property type="match status" value="1"/>
</dbReference>
<dbReference type="CDD" id="cd16018">
    <property type="entry name" value="Enpp"/>
    <property type="match status" value="1"/>
</dbReference>
<dbReference type="Proteomes" id="UP000650485">
    <property type="component" value="Unassembled WGS sequence"/>
</dbReference>
<reference evidence="2" key="3">
    <citation type="journal article" date="2021" name="Int. J. Food Microbiol.">
        <title>Safety demonstration of a microbial species for use in the food chain: Weissella confusa.</title>
        <authorList>
            <person name="Bourdichon F."/>
            <person name="Patrone V."/>
            <person name="Fontana A."/>
            <person name="Milani G."/>
            <person name="Morelli L."/>
        </authorList>
    </citation>
    <scope>NUCLEOTIDE SEQUENCE</scope>
    <source>
        <strain evidence="2">CCUG 30943</strain>
    </source>
</reference>
<dbReference type="PANTHER" id="PTHR10151:SF120">
    <property type="entry name" value="BIS(5'-ADENOSYL)-TRIPHOSPHATASE"/>
    <property type="match status" value="1"/>
</dbReference>
<dbReference type="GO" id="GO:0016787">
    <property type="term" value="F:hydrolase activity"/>
    <property type="evidence" value="ECO:0007669"/>
    <property type="project" value="UniProtKB-ARBA"/>
</dbReference>
<dbReference type="RefSeq" id="WP_003607906.1">
    <property type="nucleotide sequence ID" value="NZ_ALXH01000033.1"/>
</dbReference>
<reference evidence="2" key="1">
    <citation type="submission" date="2020-02" db="EMBL/GenBank/DDBJ databases">
        <authorList>
            <person name="Fontana A."/>
            <person name="Patrone V."/>
            <person name="Morelli L."/>
        </authorList>
    </citation>
    <scope>NUCLEOTIDE SEQUENCE</scope>
    <source>
        <strain evidence="2">CCUG 30943</strain>
    </source>
</reference>
<dbReference type="Proteomes" id="UP000808038">
    <property type="component" value="Unassembled WGS sequence"/>
</dbReference>
<comment type="caution">
    <text evidence="1">The sequence shown here is derived from an EMBL/GenBank/DDBJ whole genome shotgun (WGS) entry which is preliminary data.</text>
</comment>
<name>A0A4Z0RQV5_WEICO</name>
<dbReference type="EMBL" id="JAAOCX010000002">
    <property type="protein sequence ID" value="MBJ7631879.1"/>
    <property type="molecule type" value="Genomic_DNA"/>
</dbReference>
<protein>
    <submittedName>
        <fullName evidence="1">Alkaline phosphatase family protein</fullName>
    </submittedName>
</protein>
<organism evidence="1 3">
    <name type="scientific">Weissella confusa</name>
    <name type="common">Lactobacillus confusus</name>
    <dbReference type="NCBI Taxonomy" id="1583"/>
    <lineage>
        <taxon>Bacteria</taxon>
        <taxon>Bacillati</taxon>
        <taxon>Bacillota</taxon>
        <taxon>Bacilli</taxon>
        <taxon>Lactobacillales</taxon>
        <taxon>Lactobacillaceae</taxon>
        <taxon>Weissella</taxon>
    </lineage>
</organism>
<sequence>MAKHAVVISLDALGSADLAARLQFLPNIASLIAGGTWVKEVKGVYPSITYPSHTSIITGTYPKTHGVVNATLMQPERESPDWFWYAKHIKVPTVYDLAREAGLTTAAFLWPVTAGAKINWNIAEIFPNRIWTNQYTTSLRASSPLFLLQMDRKFGHLRKGIQQPELDNFITAAAVDTIKTKKPNLTLIHLVDMDSHRHRYGVRTQQAWDALDRLDQHVGDLIQATKDAGIFDDTDFMVLGDHYQMNVSKMIHLNMLFADRGWLRATHNGRVARNWQVLAKHTDGATYVYLKDASLLQQVQKMVSEVEGVKAVYDHSELVEFGADPEASLMVEAQKGYYFTDETRRPAVVEEVTNEMLERGEVDRYKGTHGYHPDNEDYTTTLILNGPDIEAGQELTLDIDLTSEGPTMAKLLGLQFNTPTDGHVIDEAFKE</sequence>
<dbReference type="InterPro" id="IPR002591">
    <property type="entry name" value="Phosphodiest/P_Trfase"/>
</dbReference>
<dbReference type="InterPro" id="IPR017850">
    <property type="entry name" value="Alkaline_phosphatase_core_sf"/>
</dbReference>
<evidence type="ECO:0000313" key="1">
    <source>
        <dbReference type="EMBL" id="MBC6499090.1"/>
    </source>
</evidence>
<dbReference type="EMBL" id="JACSZT010000008">
    <property type="protein sequence ID" value="MBC6499090.1"/>
    <property type="molecule type" value="Genomic_DNA"/>
</dbReference>
<proteinExistence type="predicted"/>
<dbReference type="Pfam" id="PF01663">
    <property type="entry name" value="Phosphodiest"/>
    <property type="match status" value="1"/>
</dbReference>